<organism evidence="1 2">
    <name type="scientific">Fusobacterium varium ATCC 27725</name>
    <dbReference type="NCBI Taxonomy" id="469618"/>
    <lineage>
        <taxon>Bacteria</taxon>
        <taxon>Fusobacteriati</taxon>
        <taxon>Fusobacteriota</taxon>
        <taxon>Fusobacteriia</taxon>
        <taxon>Fusobacteriales</taxon>
        <taxon>Fusobacteriaceae</taxon>
        <taxon>Fusobacterium</taxon>
    </lineage>
</organism>
<keyword evidence="2" id="KW-1185">Reference proteome</keyword>
<dbReference type="Proteomes" id="UP000241238">
    <property type="component" value="Chromosome"/>
</dbReference>
<proteinExistence type="predicted"/>
<gene>
    <name evidence="1" type="ORF">C4N18_00435</name>
</gene>
<evidence type="ECO:0000313" key="1">
    <source>
        <dbReference type="EMBL" id="AVQ29762.1"/>
    </source>
</evidence>
<reference evidence="2" key="1">
    <citation type="journal article" date="2018" name="MSphere">
        <title>Fusobacterium Genomics Using MinION and Illumina Sequencing Enables Genome Completion and Correction.</title>
        <authorList>
            <person name="Todd S.M."/>
            <person name="Settlage R.E."/>
            <person name="Lahmers K.K."/>
            <person name="Slade D.J."/>
        </authorList>
    </citation>
    <scope>NUCLEOTIDE SEQUENCE [LARGE SCALE GENOMIC DNA]</scope>
    <source>
        <strain evidence="2">ATCC 27725</strain>
    </source>
</reference>
<accession>A0ABN5JHE6</accession>
<dbReference type="GeneID" id="77466441"/>
<name>A0ABN5JHE6_FUSVA</name>
<dbReference type="RefSeq" id="WP_039995879.1">
    <property type="nucleotide sequence ID" value="NZ_CP028103.1"/>
</dbReference>
<dbReference type="EMBL" id="CP028103">
    <property type="protein sequence ID" value="AVQ29762.1"/>
    <property type="molecule type" value="Genomic_DNA"/>
</dbReference>
<protein>
    <submittedName>
        <fullName evidence="1">Uncharacterized protein</fullName>
    </submittedName>
</protein>
<evidence type="ECO:0000313" key="2">
    <source>
        <dbReference type="Proteomes" id="UP000241238"/>
    </source>
</evidence>
<sequence>MYRYIGKEIKIAKTFIIGFIARENIEVQEVYSLVLKIFKFVYNTFRYIKSILVIADAKYNNIIVL</sequence>